<dbReference type="GO" id="GO:0005794">
    <property type="term" value="C:Golgi apparatus"/>
    <property type="evidence" value="ECO:0007669"/>
    <property type="project" value="UniProtKB-SubCell"/>
</dbReference>
<accession>A0A124SCR4</accession>
<evidence type="ECO:0000313" key="7">
    <source>
        <dbReference type="EMBL" id="KVH94627.1"/>
    </source>
</evidence>
<dbReference type="GO" id="GO:0005768">
    <property type="term" value="C:endosome"/>
    <property type="evidence" value="ECO:0007669"/>
    <property type="project" value="TreeGrafter"/>
</dbReference>
<dbReference type="Proteomes" id="UP000243975">
    <property type="component" value="Unassembled WGS sequence"/>
</dbReference>
<reference evidence="7 8" key="1">
    <citation type="journal article" date="2016" name="Sci. Rep.">
        <title>The genome sequence of the outbreeding globe artichoke constructed de novo incorporating a phase-aware low-pass sequencing strategy of F1 progeny.</title>
        <authorList>
            <person name="Scaglione D."/>
            <person name="Reyes-Chin-Wo S."/>
            <person name="Acquadro A."/>
            <person name="Froenicke L."/>
            <person name="Portis E."/>
            <person name="Beitel C."/>
            <person name="Tirone M."/>
            <person name="Mauro R."/>
            <person name="Lo Monaco A."/>
            <person name="Mauromicale G."/>
            <person name="Faccioli P."/>
            <person name="Cattivelli L."/>
            <person name="Rieseberg L."/>
            <person name="Michelmore R."/>
            <person name="Lanteri S."/>
        </authorList>
    </citation>
    <scope>NUCLEOTIDE SEQUENCE [LARGE SCALE GENOMIC DNA]</scope>
    <source>
        <strain evidence="7">2C</strain>
    </source>
</reference>
<sequence length="397" mass="45623">SGLKWINLFIGDAILNLKFLTQFQDFDPLPSNFFQDFKIFFHEKMSILGNNENLGSSSSFHEFRRHASFFLKEKIKTARLALTDVTPAQLLVEESTNGNPWAPDARTLKMISKAAFEIDDYWRIVNVLHNRLVRFDAKNWRISYKAVVVLEHLLTHGPESVAEEFRTHKDVMQQMTNFQYIDEKGYPFFEQKSSFLSSIQLLSDLGFSILLFNWGLNVRMKSERILKFLNESSALKEERSRARKLSRGIEGFGSFNHKVSSDHGVLQPSFLDKYKRSNSQFIEDGFLEENQISPMIQHENSESRNPIKKPAQNSGSSDGFGENLTVNTLGSQWSSKENMAPKEDRAHVPKEMDESILIGESNPLLGDWKNESRVTGKVDKEDHPFNDEENEAKMSLI</sequence>
<evidence type="ECO:0000259" key="6">
    <source>
        <dbReference type="PROSITE" id="PS50942"/>
    </source>
</evidence>
<dbReference type="GO" id="GO:0005543">
    <property type="term" value="F:phospholipid binding"/>
    <property type="evidence" value="ECO:0007669"/>
    <property type="project" value="TreeGrafter"/>
</dbReference>
<feature type="compositionally biased region" description="Basic and acidic residues" evidence="5">
    <location>
        <begin position="375"/>
        <end position="386"/>
    </location>
</feature>
<dbReference type="CDD" id="cd03571">
    <property type="entry name" value="ENTH"/>
    <property type="match status" value="1"/>
</dbReference>
<dbReference type="GO" id="GO:0030276">
    <property type="term" value="F:clathrin binding"/>
    <property type="evidence" value="ECO:0007669"/>
    <property type="project" value="TreeGrafter"/>
</dbReference>
<keyword evidence="4" id="KW-0968">Cytoplasmic vesicle</keyword>
<feature type="region of interest" description="Disordered" evidence="5">
    <location>
        <begin position="298"/>
        <end position="349"/>
    </location>
</feature>
<protein>
    <submittedName>
        <fullName evidence="7">ENTH/VHS-like protein</fullName>
    </submittedName>
</protein>
<dbReference type="InterPro" id="IPR013809">
    <property type="entry name" value="ENTH"/>
</dbReference>
<dbReference type="STRING" id="59895.A0A124SCR4"/>
<name>A0A124SCR4_CYNCS</name>
<feature type="non-terminal residue" evidence="7">
    <location>
        <position position="1"/>
    </location>
</feature>
<evidence type="ECO:0000256" key="3">
    <source>
        <dbReference type="ARBA" id="ARBA00023034"/>
    </source>
</evidence>
<gene>
    <name evidence="7" type="ORF">Ccrd_003309</name>
</gene>
<organism evidence="7 8">
    <name type="scientific">Cynara cardunculus var. scolymus</name>
    <name type="common">Globe artichoke</name>
    <name type="synonym">Cynara scolymus</name>
    <dbReference type="NCBI Taxonomy" id="59895"/>
    <lineage>
        <taxon>Eukaryota</taxon>
        <taxon>Viridiplantae</taxon>
        <taxon>Streptophyta</taxon>
        <taxon>Embryophyta</taxon>
        <taxon>Tracheophyta</taxon>
        <taxon>Spermatophyta</taxon>
        <taxon>Magnoliopsida</taxon>
        <taxon>eudicotyledons</taxon>
        <taxon>Gunneridae</taxon>
        <taxon>Pentapetalae</taxon>
        <taxon>asterids</taxon>
        <taxon>campanulids</taxon>
        <taxon>Asterales</taxon>
        <taxon>Asteraceae</taxon>
        <taxon>Carduoideae</taxon>
        <taxon>Cardueae</taxon>
        <taxon>Carduinae</taxon>
        <taxon>Cynara</taxon>
    </lineage>
</organism>
<comment type="subcellular location">
    <subcellularLocation>
        <location evidence="1">Cytoplasmic vesicle</location>
        <location evidence="1">Clathrin-coated vesicle</location>
    </subcellularLocation>
    <subcellularLocation>
        <location evidence="2">Golgi apparatus</location>
    </subcellularLocation>
</comment>
<dbReference type="SMART" id="SM00273">
    <property type="entry name" value="ENTH"/>
    <property type="match status" value="1"/>
</dbReference>
<comment type="caution">
    <text evidence="7">The sequence shown here is derived from an EMBL/GenBank/DDBJ whole genome shotgun (WGS) entry which is preliminary data.</text>
</comment>
<evidence type="ECO:0000256" key="5">
    <source>
        <dbReference type="SAM" id="MobiDB-lite"/>
    </source>
</evidence>
<feature type="domain" description="ENTH" evidence="6">
    <location>
        <begin position="80"/>
        <end position="239"/>
    </location>
</feature>
<dbReference type="SUPFAM" id="SSF48464">
    <property type="entry name" value="ENTH/VHS domain"/>
    <property type="match status" value="1"/>
</dbReference>
<feature type="compositionally biased region" description="Basic and acidic residues" evidence="5">
    <location>
        <begin position="339"/>
        <end position="349"/>
    </location>
</feature>
<dbReference type="Pfam" id="PF01417">
    <property type="entry name" value="ENTH"/>
    <property type="match status" value="1"/>
</dbReference>
<evidence type="ECO:0000256" key="2">
    <source>
        <dbReference type="ARBA" id="ARBA00004555"/>
    </source>
</evidence>
<evidence type="ECO:0000256" key="4">
    <source>
        <dbReference type="ARBA" id="ARBA00023329"/>
    </source>
</evidence>
<keyword evidence="8" id="KW-1185">Reference proteome</keyword>
<dbReference type="GO" id="GO:0005886">
    <property type="term" value="C:plasma membrane"/>
    <property type="evidence" value="ECO:0007669"/>
    <property type="project" value="TreeGrafter"/>
</dbReference>
<proteinExistence type="predicted"/>
<keyword evidence="3" id="KW-0333">Golgi apparatus</keyword>
<dbReference type="Gramene" id="KVH94627">
    <property type="protein sequence ID" value="KVH94627"/>
    <property type="gene ID" value="Ccrd_003309"/>
</dbReference>
<dbReference type="GO" id="GO:0006897">
    <property type="term" value="P:endocytosis"/>
    <property type="evidence" value="ECO:0007669"/>
    <property type="project" value="TreeGrafter"/>
</dbReference>
<feature type="region of interest" description="Disordered" evidence="5">
    <location>
        <begin position="375"/>
        <end position="397"/>
    </location>
</feature>
<feature type="compositionally biased region" description="Polar residues" evidence="5">
    <location>
        <begin position="324"/>
        <end position="337"/>
    </location>
</feature>
<dbReference type="AlphaFoldDB" id="A0A124SCR4"/>
<dbReference type="OMA" id="YWRIVNV"/>
<evidence type="ECO:0000313" key="8">
    <source>
        <dbReference type="Proteomes" id="UP000243975"/>
    </source>
</evidence>
<dbReference type="PANTHER" id="PTHR12276">
    <property type="entry name" value="EPSIN/ENT-RELATED"/>
    <property type="match status" value="1"/>
</dbReference>
<dbReference type="EMBL" id="LEKV01004542">
    <property type="protein sequence ID" value="KVH94627.1"/>
    <property type="molecule type" value="Genomic_DNA"/>
</dbReference>
<dbReference type="InterPro" id="IPR008942">
    <property type="entry name" value="ENTH_VHS"/>
</dbReference>
<dbReference type="GO" id="GO:0030125">
    <property type="term" value="C:clathrin vesicle coat"/>
    <property type="evidence" value="ECO:0007669"/>
    <property type="project" value="TreeGrafter"/>
</dbReference>
<dbReference type="PANTHER" id="PTHR12276:SF116">
    <property type="entry name" value="ENTH_VHS FAMILY PROTEIN"/>
    <property type="match status" value="1"/>
</dbReference>
<dbReference type="Gene3D" id="1.25.40.90">
    <property type="match status" value="1"/>
</dbReference>
<dbReference type="PROSITE" id="PS50942">
    <property type="entry name" value="ENTH"/>
    <property type="match status" value="1"/>
</dbReference>
<evidence type="ECO:0000256" key="1">
    <source>
        <dbReference type="ARBA" id="ARBA00004132"/>
    </source>
</evidence>